<feature type="transmembrane region" description="Helical" evidence="2">
    <location>
        <begin position="34"/>
        <end position="54"/>
    </location>
</feature>
<feature type="non-terminal residue" evidence="3">
    <location>
        <position position="474"/>
    </location>
</feature>
<evidence type="ECO:0000256" key="1">
    <source>
        <dbReference type="SAM" id="MobiDB-lite"/>
    </source>
</evidence>
<evidence type="ECO:0000313" key="3">
    <source>
        <dbReference type="EMBL" id="CAG8702904.1"/>
    </source>
</evidence>
<dbReference type="AlphaFoldDB" id="A0A9N9N5H8"/>
<feature type="transmembrane region" description="Helical" evidence="2">
    <location>
        <begin position="170"/>
        <end position="191"/>
    </location>
</feature>
<evidence type="ECO:0000313" key="4">
    <source>
        <dbReference type="Proteomes" id="UP000789396"/>
    </source>
</evidence>
<keyword evidence="2" id="KW-0812">Transmembrane</keyword>
<organism evidence="3 4">
    <name type="scientific">Racocetra fulgida</name>
    <dbReference type="NCBI Taxonomy" id="60492"/>
    <lineage>
        <taxon>Eukaryota</taxon>
        <taxon>Fungi</taxon>
        <taxon>Fungi incertae sedis</taxon>
        <taxon>Mucoromycota</taxon>
        <taxon>Glomeromycotina</taxon>
        <taxon>Glomeromycetes</taxon>
        <taxon>Diversisporales</taxon>
        <taxon>Gigasporaceae</taxon>
        <taxon>Racocetra</taxon>
    </lineage>
</organism>
<dbReference type="Proteomes" id="UP000789396">
    <property type="component" value="Unassembled WGS sequence"/>
</dbReference>
<feature type="transmembrane region" description="Helical" evidence="2">
    <location>
        <begin position="139"/>
        <end position="158"/>
    </location>
</feature>
<accession>A0A9N9N5H8</accession>
<feature type="region of interest" description="Disordered" evidence="1">
    <location>
        <begin position="444"/>
        <end position="474"/>
    </location>
</feature>
<reference evidence="3" key="1">
    <citation type="submission" date="2021-06" db="EMBL/GenBank/DDBJ databases">
        <authorList>
            <person name="Kallberg Y."/>
            <person name="Tangrot J."/>
            <person name="Rosling A."/>
        </authorList>
    </citation>
    <scope>NUCLEOTIDE SEQUENCE</scope>
    <source>
        <strain evidence="3">IN212</strain>
    </source>
</reference>
<name>A0A9N9N5H8_9GLOM</name>
<feature type="transmembrane region" description="Helical" evidence="2">
    <location>
        <begin position="248"/>
        <end position="265"/>
    </location>
</feature>
<keyword evidence="2" id="KW-1133">Transmembrane helix</keyword>
<evidence type="ECO:0000256" key="2">
    <source>
        <dbReference type="SAM" id="Phobius"/>
    </source>
</evidence>
<dbReference type="OrthoDB" id="2309368at2759"/>
<feature type="non-terminal residue" evidence="3">
    <location>
        <position position="1"/>
    </location>
</feature>
<gene>
    <name evidence="3" type="ORF">RFULGI_LOCUS10484</name>
</gene>
<keyword evidence="4" id="KW-1185">Reference proteome</keyword>
<comment type="caution">
    <text evidence="3">The sequence shown here is derived from an EMBL/GenBank/DDBJ whole genome shotgun (WGS) entry which is preliminary data.</text>
</comment>
<proteinExistence type="predicted"/>
<protein>
    <submittedName>
        <fullName evidence="3">18276_t:CDS:1</fullName>
    </submittedName>
</protein>
<sequence length="474" mass="53466">ADIGLGMRDFTGLLTLIGSDAVDNSMGRIAIDPLSFMMSVISSFGLIGLSRNLLKQAIGKYNCEALRFDTRGIMSTYKNPFNNEFYNIRGLIRCRVLTENGLENVPGGVRSYFLSLRGVRAWKDKVVVYADIKKSIKTIYWKLGVLAVVTVILLSLRLLSVIRVVDLTGFAALMTYVNAVLLGLFGFSVWFNYIRTIFDGESEDDNAEELGNKPKMLTRILAGFAMITSIISYTAILSLLQYSEPSDITIWLLVECVLCLIRMIVWASPKVKALLAPTSDCPIQPIEENDENVWKRKSCLSQLQQNNGAYFQTCHLARILKIYIPHCVQIRISDTVFEDLRKEYTNNLLIMNNIGLREFNNILGIPEWALGKDNTAIGKYLNHYGHEMWIMIECPGDPYDLNIPMPRPKRQITKKGYSLIKGQWYEMDIIGIAKQQGVDVDPKDIGEPRPCNNPFTIKGSRPKIDMSGAPKYSD</sequence>
<dbReference type="EMBL" id="CAJVPZ010020827">
    <property type="protein sequence ID" value="CAG8702904.1"/>
    <property type="molecule type" value="Genomic_DNA"/>
</dbReference>
<keyword evidence="2" id="KW-0472">Membrane</keyword>
<feature type="transmembrane region" description="Helical" evidence="2">
    <location>
        <begin position="220"/>
        <end position="242"/>
    </location>
</feature>